<accession>I3SWW0</accession>
<organism evidence="1">
    <name type="scientific">Medicago truncatula</name>
    <name type="common">Barrel medic</name>
    <name type="synonym">Medicago tribuloides</name>
    <dbReference type="NCBI Taxonomy" id="3880"/>
    <lineage>
        <taxon>Eukaryota</taxon>
        <taxon>Viridiplantae</taxon>
        <taxon>Streptophyta</taxon>
        <taxon>Embryophyta</taxon>
        <taxon>Tracheophyta</taxon>
        <taxon>Spermatophyta</taxon>
        <taxon>Magnoliopsida</taxon>
        <taxon>eudicotyledons</taxon>
        <taxon>Gunneridae</taxon>
        <taxon>Pentapetalae</taxon>
        <taxon>rosids</taxon>
        <taxon>fabids</taxon>
        <taxon>Fabales</taxon>
        <taxon>Fabaceae</taxon>
        <taxon>Papilionoideae</taxon>
        <taxon>50 kb inversion clade</taxon>
        <taxon>NPAAA clade</taxon>
        <taxon>Hologalegina</taxon>
        <taxon>IRL clade</taxon>
        <taxon>Trifolieae</taxon>
        <taxon>Medicago</taxon>
    </lineage>
</organism>
<dbReference type="EMBL" id="BT144958">
    <property type="protein sequence ID" value="AFK44752.1"/>
    <property type="molecule type" value="mRNA"/>
</dbReference>
<protein>
    <submittedName>
        <fullName evidence="1">Uncharacterized protein</fullName>
    </submittedName>
</protein>
<dbReference type="AlphaFoldDB" id="I3SWW0"/>
<name>I3SWW0_MEDTR</name>
<sequence>MPPPPAPFLTLSPSISLPLTSLFAHVTLASINPDPFLFHVIHLSADPISAIITTTTMKTTFSKLLFFSQKQ</sequence>
<evidence type="ECO:0000313" key="1">
    <source>
        <dbReference type="EMBL" id="AFK44752.1"/>
    </source>
</evidence>
<proteinExistence type="evidence at transcript level"/>
<reference evidence="1" key="1">
    <citation type="submission" date="2012-05" db="EMBL/GenBank/DDBJ databases">
        <authorList>
            <person name="Krishnakumar V."/>
            <person name="Cheung F."/>
            <person name="Xiao Y."/>
            <person name="Chan A."/>
            <person name="Moskal W.A."/>
            <person name="Town C.D."/>
        </authorList>
    </citation>
    <scope>NUCLEOTIDE SEQUENCE</scope>
</reference>